<evidence type="ECO:0000256" key="4">
    <source>
        <dbReference type="SAM" id="MobiDB-lite"/>
    </source>
</evidence>
<dbReference type="InterPro" id="IPR009057">
    <property type="entry name" value="Homeodomain-like_sf"/>
</dbReference>
<keyword evidence="3" id="KW-0804">Transcription</keyword>
<dbReference type="InterPro" id="IPR018062">
    <property type="entry name" value="HTH_AraC-typ_CS"/>
</dbReference>
<name>A0A5E4WKY4_9BURK</name>
<dbReference type="InterPro" id="IPR011256">
    <property type="entry name" value="Reg_factor_effector_dom_sf"/>
</dbReference>
<dbReference type="SMART" id="SM00342">
    <property type="entry name" value="HTH_ARAC"/>
    <property type="match status" value="1"/>
</dbReference>
<dbReference type="Gene3D" id="1.10.10.60">
    <property type="entry name" value="Homeodomain-like"/>
    <property type="match status" value="2"/>
</dbReference>
<proteinExistence type="predicted"/>
<dbReference type="EMBL" id="CABPSB010000012">
    <property type="protein sequence ID" value="VVE24529.1"/>
    <property type="molecule type" value="Genomic_DNA"/>
</dbReference>
<keyword evidence="2" id="KW-0238">DNA-binding</keyword>
<feature type="domain" description="HTH araC/xylS-type" evidence="5">
    <location>
        <begin position="40"/>
        <end position="138"/>
    </location>
</feature>
<dbReference type="Pfam" id="PF06445">
    <property type="entry name" value="GyrI-like"/>
    <property type="match status" value="1"/>
</dbReference>
<dbReference type="InterPro" id="IPR029442">
    <property type="entry name" value="GyrI-like"/>
</dbReference>
<dbReference type="Pfam" id="PF12833">
    <property type="entry name" value="HTH_18"/>
    <property type="match status" value="1"/>
</dbReference>
<dbReference type="PROSITE" id="PS00041">
    <property type="entry name" value="HTH_ARAC_FAMILY_1"/>
    <property type="match status" value="1"/>
</dbReference>
<sequence length="303" mass="33755">MDDDVSQKKRKIGKPLVDTLASKEPHMKPETRLRYAQRMEPVLRWLASHPDSTPDLYYLAELACLSPYHFHRVYRALLGETVNGTMQRIRMHRAAIALADSEDSMRVVASRAGYTSEAAFNRAFGAFFGMPPGRYRDTRSAPLDPQEPSMYPISVESFPATTLAVLRHSGDYQAIGAVFARVFMLAAAHGLAQPNSTGFGIYFDDPEQVPVAQLRSLAGVPVASNAVIGGYLDRFEIPAGRCAVLTYTGPYNEMTRPYQWLFSEWLPNSGLEPADFPMFEQYLNAPRSTPASQLQTKICLPVK</sequence>
<keyword evidence="7" id="KW-1185">Reference proteome</keyword>
<dbReference type="GO" id="GO:0003700">
    <property type="term" value="F:DNA-binding transcription factor activity"/>
    <property type="evidence" value="ECO:0007669"/>
    <property type="project" value="InterPro"/>
</dbReference>
<dbReference type="InterPro" id="IPR010499">
    <property type="entry name" value="AraC_E-bd"/>
</dbReference>
<reference evidence="6 7" key="1">
    <citation type="submission" date="2019-08" db="EMBL/GenBank/DDBJ databases">
        <authorList>
            <person name="Peeters C."/>
        </authorList>
    </citation>
    <scope>NUCLEOTIDE SEQUENCE [LARGE SCALE GENOMIC DNA]</scope>
    <source>
        <strain evidence="6 7">LMG 31108</strain>
    </source>
</reference>
<feature type="region of interest" description="Disordered" evidence="4">
    <location>
        <begin position="1"/>
        <end position="23"/>
    </location>
</feature>
<dbReference type="PANTHER" id="PTHR40055">
    <property type="entry name" value="TRANSCRIPTIONAL REGULATOR YGIV-RELATED"/>
    <property type="match status" value="1"/>
</dbReference>
<dbReference type="InterPro" id="IPR050908">
    <property type="entry name" value="SmbC-like"/>
</dbReference>
<evidence type="ECO:0000256" key="2">
    <source>
        <dbReference type="ARBA" id="ARBA00023125"/>
    </source>
</evidence>
<dbReference type="Gene3D" id="3.20.80.10">
    <property type="entry name" value="Regulatory factor, effector binding domain"/>
    <property type="match status" value="1"/>
</dbReference>
<evidence type="ECO:0000259" key="5">
    <source>
        <dbReference type="PROSITE" id="PS01124"/>
    </source>
</evidence>
<keyword evidence="1" id="KW-0805">Transcription regulation</keyword>
<accession>A0A5E4WKY4</accession>
<dbReference type="InterPro" id="IPR018060">
    <property type="entry name" value="HTH_AraC"/>
</dbReference>
<gene>
    <name evidence="6" type="ORF">PAN31108_03306</name>
</gene>
<dbReference type="SUPFAM" id="SSF46689">
    <property type="entry name" value="Homeodomain-like"/>
    <property type="match status" value="2"/>
</dbReference>
<dbReference type="SMART" id="SM00871">
    <property type="entry name" value="AraC_E_bind"/>
    <property type="match status" value="1"/>
</dbReference>
<dbReference type="GO" id="GO:0043565">
    <property type="term" value="F:sequence-specific DNA binding"/>
    <property type="evidence" value="ECO:0007669"/>
    <property type="project" value="InterPro"/>
</dbReference>
<protein>
    <submittedName>
        <fullName evidence="6">AraC family transcriptional regulator</fullName>
    </submittedName>
</protein>
<evidence type="ECO:0000256" key="1">
    <source>
        <dbReference type="ARBA" id="ARBA00023015"/>
    </source>
</evidence>
<evidence type="ECO:0000313" key="6">
    <source>
        <dbReference type="EMBL" id="VVE24529.1"/>
    </source>
</evidence>
<dbReference type="PANTHER" id="PTHR40055:SF1">
    <property type="entry name" value="TRANSCRIPTIONAL REGULATOR YGIV-RELATED"/>
    <property type="match status" value="1"/>
</dbReference>
<organism evidence="6 7">
    <name type="scientific">Pandoraea anhela</name>
    <dbReference type="NCBI Taxonomy" id="2508295"/>
    <lineage>
        <taxon>Bacteria</taxon>
        <taxon>Pseudomonadati</taxon>
        <taxon>Pseudomonadota</taxon>
        <taxon>Betaproteobacteria</taxon>
        <taxon>Burkholderiales</taxon>
        <taxon>Burkholderiaceae</taxon>
        <taxon>Pandoraea</taxon>
    </lineage>
</organism>
<evidence type="ECO:0000256" key="3">
    <source>
        <dbReference type="ARBA" id="ARBA00023163"/>
    </source>
</evidence>
<evidence type="ECO:0000313" key="7">
    <source>
        <dbReference type="Proteomes" id="UP000406256"/>
    </source>
</evidence>
<dbReference type="AlphaFoldDB" id="A0A5E4WKY4"/>
<dbReference type="SUPFAM" id="SSF55136">
    <property type="entry name" value="Probable bacterial effector-binding domain"/>
    <property type="match status" value="1"/>
</dbReference>
<dbReference type="Proteomes" id="UP000406256">
    <property type="component" value="Unassembled WGS sequence"/>
</dbReference>
<dbReference type="PROSITE" id="PS01124">
    <property type="entry name" value="HTH_ARAC_FAMILY_2"/>
    <property type="match status" value="1"/>
</dbReference>